<dbReference type="PRINTS" id="PR00344">
    <property type="entry name" value="BCTRLSENSOR"/>
</dbReference>
<dbReference type="NCBIfam" id="TIGR00229">
    <property type="entry name" value="sensory_box"/>
    <property type="match status" value="1"/>
</dbReference>
<dbReference type="RefSeq" id="WP_066822410.1">
    <property type="nucleotide sequence ID" value="NZ_LTBA01000003.1"/>
</dbReference>
<dbReference type="InterPro" id="IPR036890">
    <property type="entry name" value="HATPase_C_sf"/>
</dbReference>
<dbReference type="Pfam" id="PF13426">
    <property type="entry name" value="PAS_9"/>
    <property type="match status" value="1"/>
</dbReference>
<sequence>MVNYGALKENEKFITDEVLESLLYDSDKKHLKESITFADFIAELVKYTVLKINDIVIGYDEYGGNDNDYNEILRGMFKLCYTISSSIEHDSLVKIEKIFKNAYLKFVDMLVKQTEKYEFLLRVDKVFDNIEMINHDALLKELEHDLLDSSDKEYNKLESSMHENFVIYSNLLELIPDSLVLLNNNCIVYANKAAAELLGASKPSDIVGKRVSDFLVLSAYDVALIEQENDILYRNGVVPVIEKRYIRKSDNKEIIIETKHALVPYKGEKVVLNVSRDISERKKIQVLKEKIKEKTLLLEKSKEYDKAKTEFFTNISHELRTPLNVILGIIQLVEKKSNGSYEFNQGKISSYIRTLKHNCYRLLRLVNNLIDITKIDAGYLSMNFGKYNLVNVIENITLSVVGYSESKGINLIFDTNVEEKYMCVDPDKIERIVLNLLSNAIKFTEAGDEIRVTFTDLGDKVRISVKDTGIGIPKDKQDKIFERFVQVDKSLSRKNEGSGIGLSMVKAFVEMHAGTIEVNSEYGNGSEFIIELPVREFESKIICKDKAYDEYANVEKINIEFSDIYID</sequence>
<dbReference type="PATRIC" id="fig|1121338.3.peg.627"/>
<evidence type="ECO:0000313" key="11">
    <source>
        <dbReference type="Proteomes" id="UP000075531"/>
    </source>
</evidence>
<keyword evidence="6 10" id="KW-0418">Kinase</keyword>
<keyword evidence="3" id="KW-0597">Phosphoprotein</keyword>
<dbReference type="Gene3D" id="3.30.450.20">
    <property type="entry name" value="PAS domain"/>
    <property type="match status" value="1"/>
</dbReference>
<evidence type="ECO:0000259" key="9">
    <source>
        <dbReference type="PROSITE" id="PS50109"/>
    </source>
</evidence>
<dbReference type="Proteomes" id="UP000075531">
    <property type="component" value="Unassembled WGS sequence"/>
</dbReference>
<evidence type="ECO:0000256" key="5">
    <source>
        <dbReference type="ARBA" id="ARBA00022741"/>
    </source>
</evidence>
<dbReference type="Pfam" id="PF02518">
    <property type="entry name" value="HATPase_c"/>
    <property type="match status" value="1"/>
</dbReference>
<dbReference type="InterPro" id="IPR035965">
    <property type="entry name" value="PAS-like_dom_sf"/>
</dbReference>
<dbReference type="InterPro" id="IPR000014">
    <property type="entry name" value="PAS"/>
</dbReference>
<keyword evidence="8" id="KW-0902">Two-component regulatory system</keyword>
<name>A0A151B6C9_9CLOT</name>
<protein>
    <recommendedName>
        <fullName evidence="2">histidine kinase</fullName>
        <ecNumber evidence="2">2.7.13.3</ecNumber>
    </recommendedName>
</protein>
<dbReference type="PROSITE" id="PS50109">
    <property type="entry name" value="HIS_KIN"/>
    <property type="match status" value="1"/>
</dbReference>
<dbReference type="SUPFAM" id="SSF55874">
    <property type="entry name" value="ATPase domain of HSP90 chaperone/DNA topoisomerase II/histidine kinase"/>
    <property type="match status" value="1"/>
</dbReference>
<dbReference type="CDD" id="cd16922">
    <property type="entry name" value="HATPase_EvgS-ArcB-TorS-like"/>
    <property type="match status" value="1"/>
</dbReference>
<dbReference type="EC" id="2.7.13.3" evidence="2"/>
<evidence type="ECO:0000313" key="10">
    <source>
        <dbReference type="EMBL" id="KYH35444.1"/>
    </source>
</evidence>
<dbReference type="InterPro" id="IPR003594">
    <property type="entry name" value="HATPase_dom"/>
</dbReference>
<dbReference type="SMART" id="SM00388">
    <property type="entry name" value="HisKA"/>
    <property type="match status" value="1"/>
</dbReference>
<dbReference type="PANTHER" id="PTHR43711">
    <property type="entry name" value="TWO-COMPONENT HISTIDINE KINASE"/>
    <property type="match status" value="1"/>
</dbReference>
<evidence type="ECO:0000256" key="3">
    <source>
        <dbReference type="ARBA" id="ARBA00022553"/>
    </source>
</evidence>
<evidence type="ECO:0000256" key="7">
    <source>
        <dbReference type="ARBA" id="ARBA00022840"/>
    </source>
</evidence>
<comment type="catalytic activity">
    <reaction evidence="1">
        <text>ATP + protein L-histidine = ADP + protein N-phospho-L-histidine.</text>
        <dbReference type="EC" id="2.7.13.3"/>
    </reaction>
</comment>
<comment type="caution">
    <text evidence="10">The sequence shown here is derived from an EMBL/GenBank/DDBJ whole genome shotgun (WGS) entry which is preliminary data.</text>
</comment>
<dbReference type="SUPFAM" id="SSF55785">
    <property type="entry name" value="PYP-like sensor domain (PAS domain)"/>
    <property type="match status" value="1"/>
</dbReference>
<dbReference type="FunFam" id="3.30.565.10:FF:000037">
    <property type="entry name" value="Hybrid sensor histidine kinase/response regulator"/>
    <property type="match status" value="1"/>
</dbReference>
<keyword evidence="7" id="KW-0067">ATP-binding</keyword>
<evidence type="ECO:0000256" key="4">
    <source>
        <dbReference type="ARBA" id="ARBA00022679"/>
    </source>
</evidence>
<dbReference type="PANTHER" id="PTHR43711:SF26">
    <property type="entry name" value="SENSOR HISTIDINE KINASE RCSC"/>
    <property type="match status" value="1"/>
</dbReference>
<dbReference type="CDD" id="cd00130">
    <property type="entry name" value="PAS"/>
    <property type="match status" value="1"/>
</dbReference>
<dbReference type="InterPro" id="IPR004358">
    <property type="entry name" value="Sig_transdc_His_kin-like_C"/>
</dbReference>
<feature type="domain" description="Histidine kinase" evidence="9">
    <location>
        <begin position="314"/>
        <end position="536"/>
    </location>
</feature>
<dbReference type="CDD" id="cd00082">
    <property type="entry name" value="HisKA"/>
    <property type="match status" value="1"/>
</dbReference>
<keyword evidence="4 10" id="KW-0808">Transferase</keyword>
<proteinExistence type="predicted"/>
<reference evidence="10 11" key="1">
    <citation type="submission" date="2016-02" db="EMBL/GenBank/DDBJ databases">
        <title>Genome sequence of Clostridium tepidiprofundi DSM 19306.</title>
        <authorList>
            <person name="Poehlein A."/>
            <person name="Daniel R."/>
        </authorList>
    </citation>
    <scope>NUCLEOTIDE SEQUENCE [LARGE SCALE GENOMIC DNA]</scope>
    <source>
        <strain evidence="10 11">DSM 19306</strain>
    </source>
</reference>
<keyword evidence="11" id="KW-1185">Reference proteome</keyword>
<dbReference type="Gene3D" id="3.30.565.10">
    <property type="entry name" value="Histidine kinase-like ATPase, C-terminal domain"/>
    <property type="match status" value="1"/>
</dbReference>
<dbReference type="GO" id="GO:0000155">
    <property type="term" value="F:phosphorelay sensor kinase activity"/>
    <property type="evidence" value="ECO:0007669"/>
    <property type="project" value="InterPro"/>
</dbReference>
<dbReference type="InterPro" id="IPR036097">
    <property type="entry name" value="HisK_dim/P_sf"/>
</dbReference>
<dbReference type="InterPro" id="IPR003661">
    <property type="entry name" value="HisK_dim/P_dom"/>
</dbReference>
<dbReference type="EMBL" id="LTBA01000003">
    <property type="protein sequence ID" value="KYH35444.1"/>
    <property type="molecule type" value="Genomic_DNA"/>
</dbReference>
<organism evidence="10 11">
    <name type="scientific">Clostridium tepidiprofundi DSM 19306</name>
    <dbReference type="NCBI Taxonomy" id="1121338"/>
    <lineage>
        <taxon>Bacteria</taxon>
        <taxon>Bacillati</taxon>
        <taxon>Bacillota</taxon>
        <taxon>Clostridia</taxon>
        <taxon>Eubacteriales</taxon>
        <taxon>Clostridiaceae</taxon>
        <taxon>Clostridium</taxon>
    </lineage>
</organism>
<dbReference type="SUPFAM" id="SSF47384">
    <property type="entry name" value="Homodimeric domain of signal transducing histidine kinase"/>
    <property type="match status" value="1"/>
</dbReference>
<accession>A0A151B6C9</accession>
<evidence type="ECO:0000256" key="2">
    <source>
        <dbReference type="ARBA" id="ARBA00012438"/>
    </source>
</evidence>
<keyword evidence="5" id="KW-0547">Nucleotide-binding</keyword>
<dbReference type="InterPro" id="IPR050736">
    <property type="entry name" value="Sensor_HK_Regulatory"/>
</dbReference>
<dbReference type="AlphaFoldDB" id="A0A151B6C9"/>
<dbReference type="STRING" id="1121338.CLTEP_06200"/>
<dbReference type="OrthoDB" id="9813394at2"/>
<evidence type="ECO:0000256" key="8">
    <source>
        <dbReference type="ARBA" id="ARBA00023012"/>
    </source>
</evidence>
<dbReference type="Pfam" id="PF00512">
    <property type="entry name" value="HisKA"/>
    <property type="match status" value="1"/>
</dbReference>
<dbReference type="Gene3D" id="1.10.287.130">
    <property type="match status" value="1"/>
</dbReference>
<dbReference type="SMART" id="SM00387">
    <property type="entry name" value="HATPase_c"/>
    <property type="match status" value="1"/>
</dbReference>
<gene>
    <name evidence="10" type="primary">tmoS_1</name>
    <name evidence="10" type="ORF">CLTEP_06200</name>
</gene>
<evidence type="ECO:0000256" key="1">
    <source>
        <dbReference type="ARBA" id="ARBA00000085"/>
    </source>
</evidence>
<dbReference type="InterPro" id="IPR005467">
    <property type="entry name" value="His_kinase_dom"/>
</dbReference>
<dbReference type="GO" id="GO:0005524">
    <property type="term" value="F:ATP binding"/>
    <property type="evidence" value="ECO:0007669"/>
    <property type="project" value="UniProtKB-KW"/>
</dbReference>
<evidence type="ECO:0000256" key="6">
    <source>
        <dbReference type="ARBA" id="ARBA00022777"/>
    </source>
</evidence>